<dbReference type="OrthoDB" id="9805855at2"/>
<dbReference type="PANTHER" id="PTHR43163:SF6">
    <property type="entry name" value="DIPEPTIDE TRANSPORT SYSTEM PERMEASE PROTEIN DPPB-RELATED"/>
    <property type="match status" value="1"/>
</dbReference>
<dbReference type="Pfam" id="PF19300">
    <property type="entry name" value="BPD_transp_1_N"/>
    <property type="match status" value="1"/>
</dbReference>
<dbReference type="Gene3D" id="1.10.3720.10">
    <property type="entry name" value="MetI-like"/>
    <property type="match status" value="1"/>
</dbReference>
<accession>A0A1Q8ST99</accession>
<dbReference type="PROSITE" id="PS50928">
    <property type="entry name" value="ABC_TM1"/>
    <property type="match status" value="1"/>
</dbReference>
<evidence type="ECO:0000256" key="2">
    <source>
        <dbReference type="ARBA" id="ARBA00022448"/>
    </source>
</evidence>
<comment type="subcellular location">
    <subcellularLocation>
        <location evidence="1 8">Cell membrane</location>
        <topology evidence="1 8">Multi-pass membrane protein</topology>
    </subcellularLocation>
</comment>
<name>A0A1Q8ST99_9GAMM</name>
<dbReference type="RefSeq" id="WP_075569571.1">
    <property type="nucleotide sequence ID" value="NZ_MSDO01000009.1"/>
</dbReference>
<evidence type="ECO:0000256" key="5">
    <source>
        <dbReference type="ARBA" id="ARBA00022989"/>
    </source>
</evidence>
<feature type="transmembrane region" description="Helical" evidence="8">
    <location>
        <begin position="168"/>
        <end position="184"/>
    </location>
</feature>
<dbReference type="STRING" id="404433.BTW07_07635"/>
<reference evidence="10 11" key="1">
    <citation type="submission" date="2016-12" db="EMBL/GenBank/DDBJ databases">
        <title>Draft genome sequences of strains Salinicola socius SMB35, Salinicola sp. MH3R3-1 and Chromohalobacter sp. SMB17 from the Verkhnekamsk potash mining region of Russia.</title>
        <authorList>
            <person name="Mavrodi D.V."/>
            <person name="Olsson B.E."/>
            <person name="Korsakova E.S."/>
            <person name="Pyankova A."/>
            <person name="Mavrodi O.V."/>
            <person name="Plotnikova E.G."/>
        </authorList>
    </citation>
    <scope>NUCLEOTIDE SEQUENCE [LARGE SCALE GENOMIC DNA]</scope>
    <source>
        <strain evidence="10 11">SMB35</strain>
    </source>
</reference>
<proteinExistence type="inferred from homology"/>
<gene>
    <name evidence="10" type="ORF">BTW07_07635</name>
</gene>
<keyword evidence="11" id="KW-1185">Reference proteome</keyword>
<organism evidence="10 11">
    <name type="scientific">Salinicola socius</name>
    <dbReference type="NCBI Taxonomy" id="404433"/>
    <lineage>
        <taxon>Bacteria</taxon>
        <taxon>Pseudomonadati</taxon>
        <taxon>Pseudomonadota</taxon>
        <taxon>Gammaproteobacteria</taxon>
        <taxon>Oceanospirillales</taxon>
        <taxon>Halomonadaceae</taxon>
        <taxon>Salinicola</taxon>
    </lineage>
</organism>
<dbReference type="InterPro" id="IPR045621">
    <property type="entry name" value="BPD_transp_1_N"/>
</dbReference>
<keyword evidence="4 8" id="KW-0812">Transmembrane</keyword>
<dbReference type="InterPro" id="IPR000515">
    <property type="entry name" value="MetI-like"/>
</dbReference>
<comment type="similarity">
    <text evidence="7">Belongs to the binding-protein-dependent transport system permease family. OppBC subfamily.</text>
</comment>
<protein>
    <submittedName>
        <fullName evidence="10">ABC transporter permease</fullName>
    </submittedName>
</protein>
<evidence type="ECO:0000256" key="7">
    <source>
        <dbReference type="ARBA" id="ARBA00024202"/>
    </source>
</evidence>
<dbReference type="GO" id="GO:0055085">
    <property type="term" value="P:transmembrane transport"/>
    <property type="evidence" value="ECO:0007669"/>
    <property type="project" value="InterPro"/>
</dbReference>
<feature type="transmembrane region" description="Helical" evidence="8">
    <location>
        <begin position="130"/>
        <end position="156"/>
    </location>
</feature>
<evidence type="ECO:0000256" key="6">
    <source>
        <dbReference type="ARBA" id="ARBA00023136"/>
    </source>
</evidence>
<evidence type="ECO:0000256" key="8">
    <source>
        <dbReference type="RuleBase" id="RU363032"/>
    </source>
</evidence>
<comment type="caution">
    <text evidence="10">The sequence shown here is derived from an EMBL/GenBank/DDBJ whole genome shotgun (WGS) entry which is preliminary data.</text>
</comment>
<evidence type="ECO:0000256" key="3">
    <source>
        <dbReference type="ARBA" id="ARBA00022475"/>
    </source>
</evidence>
<sequence>MGTFIIRRILVAISVALTISIVSFMLLHLSGDLATSIAGPEATAEQVEQIRIDYGLDRPIVNQYLDWLGGALTFDFGRSYYYQSTVVDLIVDRMPITLTLGGLALALAVSIAIPLGVLAALKRDTWVDRLALLFAVVGQAMPSFWFGLTLIVIFAVTLQWLPAAGSDGWQHFVLPAIALGYYATPAMMRLTRTGMLEVLEADYIRTARAKGLRTGSVIFKHALRNAIIPVVALAAVELGFMLGGSVVIESVFSLNGLGQLAWDAISRNDYPVVQAVVLIIALFYIVLTLLADVANAALDPRIRTR</sequence>
<keyword evidence="3" id="KW-1003">Cell membrane</keyword>
<evidence type="ECO:0000256" key="4">
    <source>
        <dbReference type="ARBA" id="ARBA00022692"/>
    </source>
</evidence>
<keyword evidence="2 8" id="KW-0813">Transport</keyword>
<dbReference type="InterPro" id="IPR035906">
    <property type="entry name" value="MetI-like_sf"/>
</dbReference>
<dbReference type="SUPFAM" id="SSF161098">
    <property type="entry name" value="MetI-like"/>
    <property type="match status" value="1"/>
</dbReference>
<dbReference type="EMBL" id="MSDO01000009">
    <property type="protein sequence ID" value="OLO04670.1"/>
    <property type="molecule type" value="Genomic_DNA"/>
</dbReference>
<dbReference type="GO" id="GO:0005886">
    <property type="term" value="C:plasma membrane"/>
    <property type="evidence" value="ECO:0007669"/>
    <property type="project" value="UniProtKB-SubCell"/>
</dbReference>
<feature type="transmembrane region" description="Helical" evidence="8">
    <location>
        <begin position="226"/>
        <end position="252"/>
    </location>
</feature>
<feature type="domain" description="ABC transmembrane type-1" evidence="9">
    <location>
        <begin position="94"/>
        <end position="291"/>
    </location>
</feature>
<evidence type="ECO:0000313" key="10">
    <source>
        <dbReference type="EMBL" id="OLO04670.1"/>
    </source>
</evidence>
<keyword evidence="5 8" id="KW-1133">Transmembrane helix</keyword>
<evidence type="ECO:0000313" key="11">
    <source>
        <dbReference type="Proteomes" id="UP000186878"/>
    </source>
</evidence>
<dbReference type="PANTHER" id="PTHR43163">
    <property type="entry name" value="DIPEPTIDE TRANSPORT SYSTEM PERMEASE PROTEIN DPPB-RELATED"/>
    <property type="match status" value="1"/>
</dbReference>
<dbReference type="CDD" id="cd06261">
    <property type="entry name" value="TM_PBP2"/>
    <property type="match status" value="1"/>
</dbReference>
<evidence type="ECO:0000256" key="1">
    <source>
        <dbReference type="ARBA" id="ARBA00004651"/>
    </source>
</evidence>
<keyword evidence="6 8" id="KW-0472">Membrane</keyword>
<dbReference type="Pfam" id="PF00528">
    <property type="entry name" value="BPD_transp_1"/>
    <property type="match status" value="1"/>
</dbReference>
<evidence type="ECO:0000259" key="9">
    <source>
        <dbReference type="PROSITE" id="PS50928"/>
    </source>
</evidence>
<feature type="transmembrane region" description="Helical" evidence="8">
    <location>
        <begin position="96"/>
        <end position="118"/>
    </location>
</feature>
<feature type="transmembrane region" description="Helical" evidence="8">
    <location>
        <begin position="272"/>
        <end position="298"/>
    </location>
</feature>
<dbReference type="AlphaFoldDB" id="A0A1Q8ST99"/>
<feature type="transmembrane region" description="Helical" evidence="8">
    <location>
        <begin position="9"/>
        <end position="29"/>
    </location>
</feature>
<dbReference type="Proteomes" id="UP000186878">
    <property type="component" value="Unassembled WGS sequence"/>
</dbReference>